<evidence type="ECO:0000313" key="3">
    <source>
        <dbReference type="Proteomes" id="UP000183203"/>
    </source>
</evidence>
<dbReference type="EMBL" id="FMYG01000001">
    <property type="protein sequence ID" value="SDB86892.1"/>
    <property type="molecule type" value="Genomic_DNA"/>
</dbReference>
<sequence length="69" mass="7421">MLPGVLSLLVAVAVSIGHTYGALTWIITVVPILGLYPVFGLFGLAPIVQTAIYLRRHRRDAHGVPATRT</sequence>
<accession>A0A1G6GXZ4</accession>
<name>A0A1G6GXZ4_9MICO</name>
<reference evidence="2 3" key="1">
    <citation type="submission" date="2016-09" db="EMBL/GenBank/DDBJ databases">
        <authorList>
            <person name="Capua I."/>
            <person name="De Benedictis P."/>
            <person name="Joannis T."/>
            <person name="Lombin L.H."/>
            <person name="Cattoli G."/>
        </authorList>
    </citation>
    <scope>NUCLEOTIDE SEQUENCE [LARGE SCALE GENOMIC DNA]</scope>
    <source>
        <strain evidence="2 3">NIO-1002</strain>
    </source>
</reference>
<dbReference type="AlphaFoldDB" id="A0A1G6GXZ4"/>
<protein>
    <submittedName>
        <fullName evidence="2">Uncharacterized protein</fullName>
    </submittedName>
</protein>
<gene>
    <name evidence="2" type="ORF">SAMN05216418_0817</name>
</gene>
<organism evidence="2 3">
    <name type="scientific">Microbacterium enclense</name>
    <dbReference type="NCBI Taxonomy" id="993073"/>
    <lineage>
        <taxon>Bacteria</taxon>
        <taxon>Bacillati</taxon>
        <taxon>Actinomycetota</taxon>
        <taxon>Actinomycetes</taxon>
        <taxon>Micrococcales</taxon>
        <taxon>Microbacteriaceae</taxon>
        <taxon>Microbacterium</taxon>
    </lineage>
</organism>
<feature type="transmembrane region" description="Helical" evidence="1">
    <location>
        <begin position="34"/>
        <end position="54"/>
    </location>
</feature>
<proteinExistence type="predicted"/>
<evidence type="ECO:0000313" key="2">
    <source>
        <dbReference type="EMBL" id="SDB86892.1"/>
    </source>
</evidence>
<keyword evidence="1" id="KW-1133">Transmembrane helix</keyword>
<dbReference type="Proteomes" id="UP000183203">
    <property type="component" value="Unassembled WGS sequence"/>
</dbReference>
<evidence type="ECO:0000256" key="1">
    <source>
        <dbReference type="SAM" id="Phobius"/>
    </source>
</evidence>
<keyword evidence="1" id="KW-0812">Transmembrane</keyword>
<keyword evidence="1" id="KW-0472">Membrane</keyword>